<dbReference type="Pfam" id="PF13561">
    <property type="entry name" value="adh_short_C2"/>
    <property type="match status" value="1"/>
</dbReference>
<dbReference type="STRING" id="94208.A0A2S4L5D0"/>
<dbReference type="PANTHER" id="PTHR43180">
    <property type="entry name" value="3-OXOACYL-(ACYL-CARRIER-PROTEIN) REDUCTASE (AFU_ORTHOLOGUE AFUA_6G11210)"/>
    <property type="match status" value="1"/>
</dbReference>
<comment type="caution">
    <text evidence="4">The sequence shown here is derived from an EMBL/GenBank/DDBJ whole genome shotgun (WGS) entry which is preliminary data.</text>
</comment>
<keyword evidence="3" id="KW-0560">Oxidoreductase</keyword>
<dbReference type="EMBL" id="PKSG01000220">
    <property type="protein sequence ID" value="POR37653.1"/>
    <property type="molecule type" value="Genomic_DNA"/>
</dbReference>
<evidence type="ECO:0000313" key="4">
    <source>
        <dbReference type="EMBL" id="POR37653.1"/>
    </source>
</evidence>
<dbReference type="Gene3D" id="3.40.50.720">
    <property type="entry name" value="NAD(P)-binding Rossmann-like Domain"/>
    <property type="match status" value="1"/>
</dbReference>
<dbReference type="Proteomes" id="UP000237481">
    <property type="component" value="Unassembled WGS sequence"/>
</dbReference>
<dbReference type="FunFam" id="3.40.50.720:FF:000084">
    <property type="entry name" value="Short-chain dehydrogenase reductase"/>
    <property type="match status" value="1"/>
</dbReference>
<gene>
    <name evidence="4" type="ORF">TPAR_02139</name>
</gene>
<dbReference type="CDD" id="cd05233">
    <property type="entry name" value="SDR_c"/>
    <property type="match status" value="1"/>
</dbReference>
<organism evidence="4 5">
    <name type="scientific">Tolypocladium paradoxum</name>
    <dbReference type="NCBI Taxonomy" id="94208"/>
    <lineage>
        <taxon>Eukaryota</taxon>
        <taxon>Fungi</taxon>
        <taxon>Dikarya</taxon>
        <taxon>Ascomycota</taxon>
        <taxon>Pezizomycotina</taxon>
        <taxon>Sordariomycetes</taxon>
        <taxon>Hypocreomycetidae</taxon>
        <taxon>Hypocreales</taxon>
        <taxon>Ophiocordycipitaceae</taxon>
        <taxon>Tolypocladium</taxon>
    </lineage>
</organism>
<evidence type="ECO:0000256" key="1">
    <source>
        <dbReference type="ARBA" id="ARBA00006484"/>
    </source>
</evidence>
<dbReference type="PRINTS" id="PR00080">
    <property type="entry name" value="SDRFAMILY"/>
</dbReference>
<dbReference type="SUPFAM" id="SSF51735">
    <property type="entry name" value="NAD(P)-binding Rossmann-fold domains"/>
    <property type="match status" value="1"/>
</dbReference>
<reference evidence="4 5" key="1">
    <citation type="submission" date="2018-01" db="EMBL/GenBank/DDBJ databases">
        <title>Harnessing the power of phylogenomics to disentangle the directionality and signatures of interkingdom host jumping in the parasitic fungal genus Tolypocladium.</title>
        <authorList>
            <person name="Quandt C.A."/>
            <person name="Patterson W."/>
            <person name="Spatafora J.W."/>
        </authorList>
    </citation>
    <scope>NUCLEOTIDE SEQUENCE [LARGE SCALE GENOMIC DNA]</scope>
    <source>
        <strain evidence="4 5">NRBC 100945</strain>
    </source>
</reference>
<dbReference type="OrthoDB" id="417891at2759"/>
<comment type="similarity">
    <text evidence="1">Belongs to the short-chain dehydrogenases/reductases (SDR) family.</text>
</comment>
<evidence type="ECO:0000256" key="2">
    <source>
        <dbReference type="ARBA" id="ARBA00022857"/>
    </source>
</evidence>
<evidence type="ECO:0000256" key="3">
    <source>
        <dbReference type="ARBA" id="ARBA00023002"/>
    </source>
</evidence>
<keyword evidence="5" id="KW-1185">Reference proteome</keyword>
<accession>A0A2S4L5D0</accession>
<name>A0A2S4L5D0_9HYPO</name>
<protein>
    <submittedName>
        <fullName evidence="4">Short-chain dehydrogenase/reductase family protein</fullName>
    </submittedName>
</protein>
<dbReference type="InterPro" id="IPR002347">
    <property type="entry name" value="SDR_fam"/>
</dbReference>
<dbReference type="PRINTS" id="PR00081">
    <property type="entry name" value="GDHRDH"/>
</dbReference>
<dbReference type="AlphaFoldDB" id="A0A2S4L5D0"/>
<evidence type="ECO:0000313" key="5">
    <source>
        <dbReference type="Proteomes" id="UP000237481"/>
    </source>
</evidence>
<proteinExistence type="inferred from homology"/>
<sequence length="286" mass="30092">MTSAAPSGRLAGKNAVITGAAGGIGLETSILFAKEGANVLLSDISVEALERAQAKVKQLVPGAGSVDIKKCDVSKESEVQALVESVDAWGGLDIMFNNAGIMHAADDDAVNTPEAVWDLTQSINVKGVWFGCKHAVLALRRHKKQRGSVVNTASFVALMGAATPQLAYTASKGAVLALTRELAMVHAREGFRFNSLCPAPLNTPLLQDWLGDDRAKRHRREVHFPTGRFGEAIEQAHAVVFLASDEASFVNGHDFVVDGGLSKAYVTPEGPAPAGPTNNAAKASLE</sequence>
<dbReference type="GO" id="GO:0016491">
    <property type="term" value="F:oxidoreductase activity"/>
    <property type="evidence" value="ECO:0007669"/>
    <property type="project" value="UniProtKB-KW"/>
</dbReference>
<dbReference type="InterPro" id="IPR036291">
    <property type="entry name" value="NAD(P)-bd_dom_sf"/>
</dbReference>
<dbReference type="PANTHER" id="PTHR43180:SF63">
    <property type="entry name" value="DEHYDROGENASE_REDUCTASE FAMILY PROTEIN, PUTATIVE (AFU_ORTHOLOGUE AFUA_6G03520)-RELATED"/>
    <property type="match status" value="1"/>
</dbReference>
<keyword evidence="2" id="KW-0521">NADP</keyword>